<dbReference type="GeneID" id="39986750"/>
<keyword evidence="2" id="KW-1185">Reference proteome</keyword>
<reference evidence="1 2" key="1">
    <citation type="submission" date="2017-03" db="EMBL/GenBank/DDBJ databases">
        <title>An alternative strategy for trypanosome survival in the mammalian bloodstream revealed through genome and transcriptome analysis of the ubiquitous bovine parasite Trypanosoma (Megatrypanum) theileri.</title>
        <authorList>
            <person name="Kelly S."/>
            <person name="Ivens A."/>
            <person name="Mott A."/>
            <person name="O'Neill E."/>
            <person name="Emms D."/>
            <person name="Macleod O."/>
            <person name="Voorheis P."/>
            <person name="Matthews J."/>
            <person name="Matthews K."/>
            <person name="Carrington M."/>
        </authorList>
    </citation>
    <scope>NUCLEOTIDE SEQUENCE [LARGE SCALE GENOMIC DNA]</scope>
    <source>
        <strain evidence="1">Edinburgh</strain>
    </source>
</reference>
<comment type="caution">
    <text evidence="1">The sequence shown here is derived from an EMBL/GenBank/DDBJ whole genome shotgun (WGS) entry which is preliminary data.</text>
</comment>
<dbReference type="SUPFAM" id="SSF53335">
    <property type="entry name" value="S-adenosyl-L-methionine-dependent methyltransferases"/>
    <property type="match status" value="1"/>
</dbReference>
<evidence type="ECO:0000313" key="1">
    <source>
        <dbReference type="EMBL" id="ORC87514.1"/>
    </source>
</evidence>
<dbReference type="VEuPathDB" id="TriTrypDB:TM35_000211200"/>
<dbReference type="Pfam" id="PF10294">
    <property type="entry name" value="Methyltransf_16"/>
    <property type="match status" value="1"/>
</dbReference>
<dbReference type="Proteomes" id="UP000192257">
    <property type="component" value="Unassembled WGS sequence"/>
</dbReference>
<dbReference type="AlphaFoldDB" id="A0A1X0NS39"/>
<dbReference type="Gene3D" id="3.40.50.150">
    <property type="entry name" value="Vaccinia Virus protein VP39"/>
    <property type="match status" value="1"/>
</dbReference>
<protein>
    <recommendedName>
        <fullName evidence="3">Methyltransferase small domain-containing protein</fullName>
    </recommendedName>
</protein>
<name>A0A1X0NS39_9TRYP</name>
<dbReference type="OrthoDB" id="413520at2759"/>
<dbReference type="RefSeq" id="XP_028881580.1">
    <property type="nucleotide sequence ID" value="XM_029026970.1"/>
</dbReference>
<accession>A0A1X0NS39</accession>
<gene>
    <name evidence="1" type="ORF">TM35_000211200</name>
</gene>
<dbReference type="EMBL" id="NBCO01000021">
    <property type="protein sequence ID" value="ORC87514.1"/>
    <property type="molecule type" value="Genomic_DNA"/>
</dbReference>
<dbReference type="PANTHER" id="PTHR14614">
    <property type="entry name" value="HEPATOCELLULAR CARCINOMA-ASSOCIATED ANTIGEN"/>
    <property type="match status" value="1"/>
</dbReference>
<dbReference type="InterPro" id="IPR029063">
    <property type="entry name" value="SAM-dependent_MTases_sf"/>
</dbReference>
<sequence>MNFETFEVLGSADGTSFLKIEIACATPKDHYFRCTKSETKVEGKNDITCSTGLRVYEGAQVLAAFIVMFGRMLLPERSVEGCSEASRNWVVELGCGCGLVGFTTATLFPELSVAFTDASHDCLELIEASAKRLGLSLFRGDCDEFMESTQNVKDRTLITYPLEWCKEGTDQLLSLLGRFSGRKEHLLKGDIRAILGSDLLYYRVDIENLLGTCKSLLQASIEGNEEENNGSRCFPSMVVLSHFIRIPDGERKLQTAAYKLGFGIVRVPIEKYITEEIMRSRGWNGVSVVVLFLRYPEEKYDLEELSKDEFRKQREKEDLANAKELFCVGKLSFPSEAFVCYSKATGDNVISVSDDSIIECELSALPSFM</sequence>
<dbReference type="InterPro" id="IPR019410">
    <property type="entry name" value="Methyltransf_16"/>
</dbReference>
<organism evidence="1 2">
    <name type="scientific">Trypanosoma theileri</name>
    <dbReference type="NCBI Taxonomy" id="67003"/>
    <lineage>
        <taxon>Eukaryota</taxon>
        <taxon>Discoba</taxon>
        <taxon>Euglenozoa</taxon>
        <taxon>Kinetoplastea</taxon>
        <taxon>Metakinetoplastina</taxon>
        <taxon>Trypanosomatida</taxon>
        <taxon>Trypanosomatidae</taxon>
        <taxon>Trypanosoma</taxon>
    </lineage>
</organism>
<evidence type="ECO:0008006" key="3">
    <source>
        <dbReference type="Google" id="ProtNLM"/>
    </source>
</evidence>
<evidence type="ECO:0000313" key="2">
    <source>
        <dbReference type="Proteomes" id="UP000192257"/>
    </source>
</evidence>
<proteinExistence type="predicted"/>